<reference evidence="3 4" key="1">
    <citation type="journal article" date="2019" name="Emerg. Microbes Infect.">
        <title>Comprehensive subspecies identification of 175 nontuberculous mycobacteria species based on 7547 genomic profiles.</title>
        <authorList>
            <person name="Matsumoto Y."/>
            <person name="Kinjo T."/>
            <person name="Motooka D."/>
            <person name="Nabeya D."/>
            <person name="Jung N."/>
            <person name="Uechi K."/>
            <person name="Horii T."/>
            <person name="Iida T."/>
            <person name="Fujita J."/>
            <person name="Nakamura S."/>
        </authorList>
    </citation>
    <scope>NUCLEOTIDE SEQUENCE [LARGE SCALE GENOMIC DNA]</scope>
    <source>
        <strain evidence="3 4">JCM 6396</strain>
    </source>
</reference>
<evidence type="ECO:0000259" key="2">
    <source>
        <dbReference type="Pfam" id="PF00582"/>
    </source>
</evidence>
<comment type="similarity">
    <text evidence="1">Belongs to the universal stress protein A family.</text>
</comment>
<gene>
    <name evidence="3" type="ORF">MDUV_33560</name>
</gene>
<dbReference type="Pfam" id="PF00582">
    <property type="entry name" value="Usp"/>
    <property type="match status" value="1"/>
</dbReference>
<dbReference type="RefSeq" id="WP_098002512.1">
    <property type="nucleotide sequence ID" value="NZ_AP022563.1"/>
</dbReference>
<evidence type="ECO:0000313" key="4">
    <source>
        <dbReference type="Proteomes" id="UP000467006"/>
    </source>
</evidence>
<sequence length="246" mass="25671">MVDTHPGDGPVVVGVDGSHAALNAVRWAAAEAQARDVCLRLVHAVPSARGGSDAMLAEAHDAAAAVTRAPRVQTVVTVGAPGDVLGRESSEAAMVCIGARPVSSGTPLFGVTARYLAERARCPVAIIRTRTDGSAQTDGVVSVVLTDDDDTDALVHLAMHEGRLRGATVRLIDQRTDSWVRRYPDVHVELAAAGTGRQYCRHDAGAAGLGLAVVGARDVRELADIQVPASHPILGYPDCSVLLRRS</sequence>
<dbReference type="Proteomes" id="UP000467006">
    <property type="component" value="Chromosome"/>
</dbReference>
<proteinExistence type="inferred from homology"/>
<feature type="domain" description="UspA" evidence="2">
    <location>
        <begin position="10"/>
        <end position="128"/>
    </location>
</feature>
<protein>
    <submittedName>
        <fullName evidence="3">Universal stress protein</fullName>
    </submittedName>
</protein>
<accession>A0A7I7K2X9</accession>
<dbReference type="Gene3D" id="3.40.50.620">
    <property type="entry name" value="HUPs"/>
    <property type="match status" value="1"/>
</dbReference>
<evidence type="ECO:0000256" key="1">
    <source>
        <dbReference type="ARBA" id="ARBA00008791"/>
    </source>
</evidence>
<dbReference type="InterPro" id="IPR006016">
    <property type="entry name" value="UspA"/>
</dbReference>
<dbReference type="EMBL" id="AP022563">
    <property type="protein sequence ID" value="BBX18496.1"/>
    <property type="molecule type" value="Genomic_DNA"/>
</dbReference>
<dbReference type="AlphaFoldDB" id="A0A7I7K2X9"/>
<dbReference type="KEGG" id="mdu:MDUV_33560"/>
<dbReference type="OrthoDB" id="4614783at2"/>
<dbReference type="InterPro" id="IPR014729">
    <property type="entry name" value="Rossmann-like_a/b/a_fold"/>
</dbReference>
<name>A0A7I7K2X9_9MYCO</name>
<evidence type="ECO:0000313" key="3">
    <source>
        <dbReference type="EMBL" id="BBX18496.1"/>
    </source>
</evidence>
<dbReference type="SUPFAM" id="SSF52402">
    <property type="entry name" value="Adenine nucleotide alpha hydrolases-like"/>
    <property type="match status" value="1"/>
</dbReference>
<keyword evidence="4" id="KW-1185">Reference proteome</keyword>
<dbReference type="PRINTS" id="PR01438">
    <property type="entry name" value="UNVRSLSTRESS"/>
</dbReference>
<organism evidence="3 4">
    <name type="scientific">Mycolicibacterium duvalii</name>
    <dbReference type="NCBI Taxonomy" id="39688"/>
    <lineage>
        <taxon>Bacteria</taxon>
        <taxon>Bacillati</taxon>
        <taxon>Actinomycetota</taxon>
        <taxon>Actinomycetes</taxon>
        <taxon>Mycobacteriales</taxon>
        <taxon>Mycobacteriaceae</taxon>
        <taxon>Mycolicibacterium</taxon>
    </lineage>
</organism>
<dbReference type="InterPro" id="IPR006015">
    <property type="entry name" value="Universal_stress_UspA"/>
</dbReference>